<comment type="caution">
    <text evidence="1">The sequence shown here is derived from an EMBL/GenBank/DDBJ whole genome shotgun (WGS) entry which is preliminary data.</text>
</comment>
<dbReference type="AlphaFoldDB" id="A0A9D2HGT0"/>
<accession>A0A9D2HGT0</accession>
<dbReference type="Proteomes" id="UP000823900">
    <property type="component" value="Unassembled WGS sequence"/>
</dbReference>
<organism evidence="1 2">
    <name type="scientific">Candidatus Lachnoclostridium stercoravium</name>
    <dbReference type="NCBI Taxonomy" id="2838633"/>
    <lineage>
        <taxon>Bacteria</taxon>
        <taxon>Bacillati</taxon>
        <taxon>Bacillota</taxon>
        <taxon>Clostridia</taxon>
        <taxon>Lachnospirales</taxon>
        <taxon>Lachnospiraceae</taxon>
    </lineage>
</organism>
<evidence type="ECO:0000313" key="2">
    <source>
        <dbReference type="Proteomes" id="UP000823900"/>
    </source>
</evidence>
<reference evidence="1" key="1">
    <citation type="journal article" date="2021" name="PeerJ">
        <title>Extensive microbial diversity within the chicken gut microbiome revealed by metagenomics and culture.</title>
        <authorList>
            <person name="Gilroy R."/>
            <person name="Ravi A."/>
            <person name="Getino M."/>
            <person name="Pursley I."/>
            <person name="Horton D.L."/>
            <person name="Alikhan N.F."/>
            <person name="Baker D."/>
            <person name="Gharbi K."/>
            <person name="Hall N."/>
            <person name="Watson M."/>
            <person name="Adriaenssens E.M."/>
            <person name="Foster-Nyarko E."/>
            <person name="Jarju S."/>
            <person name="Secka A."/>
            <person name="Antonio M."/>
            <person name="Oren A."/>
            <person name="Chaudhuri R.R."/>
            <person name="La Ragione R."/>
            <person name="Hildebrand F."/>
            <person name="Pallen M.J."/>
        </authorList>
    </citation>
    <scope>NUCLEOTIDE SEQUENCE</scope>
    <source>
        <strain evidence="1">CHK178-16964</strain>
    </source>
</reference>
<dbReference type="EMBL" id="DWZA01000011">
    <property type="protein sequence ID" value="HJA70199.1"/>
    <property type="molecule type" value="Genomic_DNA"/>
</dbReference>
<gene>
    <name evidence="1" type="ORF">IAA07_01300</name>
</gene>
<name>A0A9D2HGT0_9FIRM</name>
<proteinExistence type="predicted"/>
<sequence>MEHNEILTEMEMNYETLVGYLKVKYGAAKCDYFTNVMCNTRSKRITRTKEGLFCHHIDEDKGYNLGESNFAREQPYEYQKAERLVYCNYLEHLLLHIRIGKDKYWKEHESFSFPKEFAYFIVPGITYICSEINDLFEKNRSSVEWRNRCFKEIECNFDDYIYILKSFIEYMVERYTGNREQKTIYVGQHIRHKRWGEGVITKLTGEELFDFVTVKFADCEKIVLRNVIDKGGYEETLIQVKKKLSSNRNQEIIKLIYEKL</sequence>
<protein>
    <submittedName>
        <fullName evidence="1">Uncharacterized protein</fullName>
    </submittedName>
</protein>
<reference evidence="1" key="2">
    <citation type="submission" date="2021-04" db="EMBL/GenBank/DDBJ databases">
        <authorList>
            <person name="Gilroy R."/>
        </authorList>
    </citation>
    <scope>NUCLEOTIDE SEQUENCE</scope>
    <source>
        <strain evidence="1">CHK178-16964</strain>
    </source>
</reference>
<evidence type="ECO:0000313" key="1">
    <source>
        <dbReference type="EMBL" id="HJA70199.1"/>
    </source>
</evidence>